<evidence type="ECO:0000313" key="7">
    <source>
        <dbReference type="EnsemblMetazoa" id="CLYHEMP020641.1"/>
    </source>
</evidence>
<comment type="subcellular location">
    <subcellularLocation>
        <location evidence="1">Membrane</location>
        <topology evidence="1">Multi-pass membrane protein</topology>
    </subcellularLocation>
</comment>
<dbReference type="OrthoDB" id="10266980at2759"/>
<dbReference type="GO" id="GO:0016020">
    <property type="term" value="C:membrane"/>
    <property type="evidence" value="ECO:0007669"/>
    <property type="project" value="UniProtKB-SubCell"/>
</dbReference>
<proteinExistence type="predicted"/>
<dbReference type="InterPro" id="IPR042512">
    <property type="entry name" value="TLCD5"/>
</dbReference>
<keyword evidence="4 5" id="KW-0472">Membrane</keyword>
<feature type="domain" description="TLC" evidence="6">
    <location>
        <begin position="24"/>
        <end position="210"/>
    </location>
</feature>
<feature type="transmembrane region" description="Helical" evidence="5">
    <location>
        <begin position="185"/>
        <end position="202"/>
    </location>
</feature>
<evidence type="ECO:0000256" key="5">
    <source>
        <dbReference type="SAM" id="Phobius"/>
    </source>
</evidence>
<dbReference type="SMART" id="SM00724">
    <property type="entry name" value="TLC"/>
    <property type="match status" value="1"/>
</dbReference>
<keyword evidence="8" id="KW-1185">Reference proteome</keyword>
<protein>
    <recommendedName>
        <fullName evidence="6">TLC domain-containing protein</fullName>
    </recommendedName>
</protein>
<evidence type="ECO:0000256" key="1">
    <source>
        <dbReference type="ARBA" id="ARBA00004141"/>
    </source>
</evidence>
<evidence type="ECO:0000259" key="6">
    <source>
        <dbReference type="SMART" id="SM00724"/>
    </source>
</evidence>
<evidence type="ECO:0000256" key="4">
    <source>
        <dbReference type="ARBA" id="ARBA00023136"/>
    </source>
</evidence>
<accession>A0A7M5XBK5</accession>
<organism evidence="7 8">
    <name type="scientific">Clytia hemisphaerica</name>
    <dbReference type="NCBI Taxonomy" id="252671"/>
    <lineage>
        <taxon>Eukaryota</taxon>
        <taxon>Metazoa</taxon>
        <taxon>Cnidaria</taxon>
        <taxon>Hydrozoa</taxon>
        <taxon>Hydroidolina</taxon>
        <taxon>Leptothecata</taxon>
        <taxon>Obeliida</taxon>
        <taxon>Clytiidae</taxon>
        <taxon>Clytia</taxon>
    </lineage>
</organism>
<evidence type="ECO:0000313" key="8">
    <source>
        <dbReference type="Proteomes" id="UP000594262"/>
    </source>
</evidence>
<evidence type="ECO:0000256" key="2">
    <source>
        <dbReference type="ARBA" id="ARBA00022692"/>
    </source>
</evidence>
<feature type="transmembrane region" description="Helical" evidence="5">
    <location>
        <begin position="118"/>
        <end position="141"/>
    </location>
</feature>
<dbReference type="EnsemblMetazoa" id="CLYHEMT020641.1">
    <property type="protein sequence ID" value="CLYHEMP020641.1"/>
    <property type="gene ID" value="CLYHEMG020641"/>
</dbReference>
<evidence type="ECO:0000256" key="3">
    <source>
        <dbReference type="ARBA" id="ARBA00022989"/>
    </source>
</evidence>
<sequence>MYVILASAFGCFVLLQFFYKLLGFTFWDSSNLVYGIYGVGVVRSIEWYFYTNPEMLDMSRIGDAVTWQENLIVAVSAGYFLYDLPLSIKLGEAWYMFLHHVLSFLITLTIWYNQRCGFDILLCLWLGEFTTPCAFWVFHVFDKPELKKSKWIIAARVAYVVFFIPLRFILGPFLLYKLLFSETLLIVKLGCGFFYLVNLLMLRDIAKEIKAFLTPWKSQAETI</sequence>
<reference evidence="7" key="1">
    <citation type="submission" date="2021-01" db="UniProtKB">
        <authorList>
            <consortium name="EnsemblMetazoa"/>
        </authorList>
    </citation>
    <scope>IDENTIFICATION</scope>
</reference>
<keyword evidence="3 5" id="KW-1133">Transmembrane helix</keyword>
<name>A0A7M5XBK5_9CNID</name>
<dbReference type="AlphaFoldDB" id="A0A7M5XBK5"/>
<keyword evidence="2 5" id="KW-0812">Transmembrane</keyword>
<dbReference type="PANTHER" id="PTHR31898">
    <property type="entry name" value="TRANSMEMBRANE PROTEIN 136"/>
    <property type="match status" value="1"/>
</dbReference>
<dbReference type="Proteomes" id="UP000594262">
    <property type="component" value="Unplaced"/>
</dbReference>
<feature type="transmembrane region" description="Helical" evidence="5">
    <location>
        <begin position="153"/>
        <end position="179"/>
    </location>
</feature>
<dbReference type="InterPro" id="IPR006634">
    <property type="entry name" value="TLC-dom"/>
</dbReference>
<dbReference type="PANTHER" id="PTHR31898:SF1">
    <property type="entry name" value="TLC DOMAIN-CONTAINING PROTEIN 5"/>
    <property type="match status" value="1"/>
</dbReference>
<dbReference type="Pfam" id="PF03798">
    <property type="entry name" value="TRAM_LAG1_CLN8"/>
    <property type="match status" value="1"/>
</dbReference>
<feature type="transmembrane region" description="Helical" evidence="5">
    <location>
        <begin position="93"/>
        <end position="112"/>
    </location>
</feature>